<evidence type="ECO:0000256" key="1">
    <source>
        <dbReference type="ARBA" id="ARBA00010216"/>
    </source>
</evidence>
<dbReference type="SUPFAM" id="SSF48371">
    <property type="entry name" value="ARM repeat"/>
    <property type="match status" value="1"/>
</dbReference>
<protein>
    <submittedName>
        <fullName evidence="2">Uncharacterized protein, isoform C</fullName>
    </submittedName>
</protein>
<reference evidence="2 3" key="2">
    <citation type="journal article" date="2007" name="PLoS Biol.">
        <title>Principles of genome evolution in the Drosophila melanogaster species group.</title>
        <authorList>
            <person name="Ranz J.M."/>
            <person name="Maurin D."/>
            <person name="Chan Y.S."/>
            <person name="von Grotthuss M."/>
            <person name="Hillier L.W."/>
            <person name="Roote J."/>
            <person name="Ashburner M."/>
            <person name="Bergman C.M."/>
        </authorList>
    </citation>
    <scope>NUCLEOTIDE SEQUENCE [LARGE SCALE GENOMIC DNA]</scope>
    <source>
        <strain evidence="3">Tai18E2 / Tucson 14021-0261.01</strain>
    </source>
</reference>
<dbReference type="PANTHER" id="PTHR12444">
    <property type="entry name" value="PROTEIN EFR3 HOMOLOG CMP44E"/>
    <property type="match status" value="1"/>
</dbReference>
<dbReference type="Gene3D" id="1.25.10.10">
    <property type="entry name" value="Leucine-rich Repeat Variant"/>
    <property type="match status" value="1"/>
</dbReference>
<sequence>MPGCCGCCSALRPRYKRLVDNIFPVNPEDGLVKSNMEKLTFYSLSSPDKLDRIGEYLYQKATKDINRKRYKLAEIAMEAMDLLLQACHAQTTLNLFVESFLRMVQKLLEDSNPNLKIMATNSFVKFANINEDTPSYHRRYDFFISKFSSMCHSDAASMRDSLRLAGIKGLQGVIRKTVSDDLVENIWEAEHMEKIVPSLLFNMQFCVNVMFVKKNLLASGDLTPVEDATNVTPPALAEEVLRELVGRASFGHIRSVLKPLLTHLDRHELWVPNTFAIHTFRIVMISIQPQYSYTVVETLMQHLDSNFKSSPKTRTSLAVVLSKIIAIAAGESVGPSALDIINNLLTHLRTSVSTTSEITPEESQYQEALINALGEFANHHPDYQKIEIMLFIMNTVPDLSKKSKGDQMLQNILLKSLLKVGTQYSTVSFEKAFPASFLQPLLKMARAPHNPTRMVVMQILQALLDRHQNEQVLSSVSVKPYPALSQEPPSRSDIIFTHKYGANIMQALIDSMALSDRVDALTSSFNTAALLIVEMSCNETVQEFLLFILGIQQVASTVDTLGNVHKCSLHAISIGLLVLISRVSGINNLLEYAQKIVDARREEASHFLPPLLEPKKLAGKTFNLALPHLAIDKLALGECLQNAGMDAQRLNTGAPYSLNQTDHPGHRHSWVESVSNQLTQRNSSADLTVYNGDVDSVSSSPGVCKKLLAPEFNFDAMKRALAEPTEAAKREQRERQMQIVRTFREGEFDDLMRRTEPKHDLIQNRLNELFNSLAVERQITQSDTKSSQLQASNEKPIYETNFPELFYY</sequence>
<dbReference type="InterPro" id="IPR049152">
    <property type="entry name" value="EFR3-like_ARM"/>
</dbReference>
<accession>A0A0R1DRL0</accession>
<evidence type="ECO:0000313" key="2">
    <source>
        <dbReference type="EMBL" id="KRJ98386.1"/>
    </source>
</evidence>
<dbReference type="PANTHER" id="PTHR12444:SF8">
    <property type="entry name" value="PROTEIN EFR3 HOMOLOG CMP44E"/>
    <property type="match status" value="1"/>
</dbReference>
<dbReference type="FunFam" id="1.25.10.10:FF:000422">
    <property type="entry name" value="Stambha A, isoform D"/>
    <property type="match status" value="1"/>
</dbReference>
<dbReference type="GO" id="GO:0072659">
    <property type="term" value="P:protein localization to plasma membrane"/>
    <property type="evidence" value="ECO:0007669"/>
    <property type="project" value="TreeGrafter"/>
</dbReference>
<dbReference type="InterPro" id="IPR051851">
    <property type="entry name" value="EFR3_Homologs"/>
</dbReference>
<keyword evidence="3" id="KW-1185">Reference proteome</keyword>
<evidence type="ECO:0000313" key="3">
    <source>
        <dbReference type="Proteomes" id="UP000002282"/>
    </source>
</evidence>
<dbReference type="Proteomes" id="UP000002282">
    <property type="component" value="Chromosome 2L"/>
</dbReference>
<dbReference type="EMBL" id="CM000157">
    <property type="protein sequence ID" value="KRJ98386.1"/>
    <property type="molecule type" value="Genomic_DNA"/>
</dbReference>
<reference evidence="2 3" key="1">
    <citation type="journal article" date="2007" name="Nature">
        <title>Evolution of genes and genomes on the Drosophila phylogeny.</title>
        <authorList>
            <consortium name="Drosophila 12 Genomes Consortium"/>
            <person name="Clark A.G."/>
            <person name="Eisen M.B."/>
            <person name="Smith D.R."/>
            <person name="Bergman C.M."/>
            <person name="Oliver B."/>
            <person name="Markow T.A."/>
            <person name="Kaufman T.C."/>
            <person name="Kellis M."/>
            <person name="Gelbart W."/>
            <person name="Iyer V.N."/>
            <person name="Pollard D.A."/>
            <person name="Sackton T.B."/>
            <person name="Larracuente A.M."/>
            <person name="Singh N.D."/>
            <person name="Abad J.P."/>
            <person name="Abt D.N."/>
            <person name="Adryan B."/>
            <person name="Aguade M."/>
            <person name="Akashi H."/>
            <person name="Anderson W.W."/>
            <person name="Aquadro C.F."/>
            <person name="Ardell D.H."/>
            <person name="Arguello R."/>
            <person name="Artieri C.G."/>
            <person name="Barbash D.A."/>
            <person name="Barker D."/>
            <person name="Barsanti P."/>
            <person name="Batterham P."/>
            <person name="Batzoglou S."/>
            <person name="Begun D."/>
            <person name="Bhutkar A."/>
            <person name="Blanco E."/>
            <person name="Bosak S.A."/>
            <person name="Bradley R.K."/>
            <person name="Brand A.D."/>
            <person name="Brent M.R."/>
            <person name="Brooks A.N."/>
            <person name="Brown R.H."/>
            <person name="Butlin R.K."/>
            <person name="Caggese C."/>
            <person name="Calvi B.R."/>
            <person name="Bernardo de Carvalho A."/>
            <person name="Caspi A."/>
            <person name="Castrezana S."/>
            <person name="Celniker S.E."/>
            <person name="Chang J.L."/>
            <person name="Chapple C."/>
            <person name="Chatterji S."/>
            <person name="Chinwalla A."/>
            <person name="Civetta A."/>
            <person name="Clifton S.W."/>
            <person name="Comeron J.M."/>
            <person name="Costello J.C."/>
            <person name="Coyne J.A."/>
            <person name="Daub J."/>
            <person name="David R.G."/>
            <person name="Delcher A.L."/>
            <person name="Delehaunty K."/>
            <person name="Do C.B."/>
            <person name="Ebling H."/>
            <person name="Edwards K."/>
            <person name="Eickbush T."/>
            <person name="Evans J.D."/>
            <person name="Filipski A."/>
            <person name="Findeiss S."/>
            <person name="Freyhult E."/>
            <person name="Fulton L."/>
            <person name="Fulton R."/>
            <person name="Garcia A.C."/>
            <person name="Gardiner A."/>
            <person name="Garfield D.A."/>
            <person name="Garvin B.E."/>
            <person name="Gibson G."/>
            <person name="Gilbert D."/>
            <person name="Gnerre S."/>
            <person name="Godfrey J."/>
            <person name="Good R."/>
            <person name="Gotea V."/>
            <person name="Gravely B."/>
            <person name="Greenberg A.J."/>
            <person name="Griffiths-Jones S."/>
            <person name="Gross S."/>
            <person name="Guigo R."/>
            <person name="Gustafson E.A."/>
            <person name="Haerty W."/>
            <person name="Hahn M.W."/>
            <person name="Halligan D.L."/>
            <person name="Halpern A.L."/>
            <person name="Halter G.M."/>
            <person name="Han M.V."/>
            <person name="Heger A."/>
            <person name="Hillier L."/>
            <person name="Hinrichs A.S."/>
            <person name="Holmes I."/>
            <person name="Hoskins R.A."/>
            <person name="Hubisz M.J."/>
            <person name="Hultmark D."/>
            <person name="Huntley M.A."/>
            <person name="Jaffe D.B."/>
            <person name="Jagadeeshan S."/>
            <person name="Jeck W.R."/>
            <person name="Johnson J."/>
            <person name="Jones C.D."/>
            <person name="Jordan W.C."/>
            <person name="Karpen G.H."/>
            <person name="Kataoka E."/>
            <person name="Keightley P.D."/>
            <person name="Kheradpour P."/>
            <person name="Kirkness E.F."/>
            <person name="Koerich L.B."/>
            <person name="Kristiansen K."/>
            <person name="Kudrna D."/>
            <person name="Kulathinal R.J."/>
            <person name="Kumar S."/>
            <person name="Kwok R."/>
            <person name="Lander E."/>
            <person name="Langley C.H."/>
            <person name="Lapoint R."/>
            <person name="Lazzaro B.P."/>
            <person name="Lee S.J."/>
            <person name="Levesque L."/>
            <person name="Li R."/>
            <person name="Lin C.F."/>
            <person name="Lin M.F."/>
            <person name="Lindblad-Toh K."/>
            <person name="Llopart A."/>
            <person name="Long M."/>
            <person name="Low L."/>
            <person name="Lozovsky E."/>
            <person name="Lu J."/>
            <person name="Luo M."/>
            <person name="Machado C.A."/>
            <person name="Makalowski W."/>
            <person name="Marzo M."/>
            <person name="Matsuda M."/>
            <person name="Matzkin L."/>
            <person name="McAllister B."/>
            <person name="McBride C.S."/>
            <person name="McKernan B."/>
            <person name="McKernan K."/>
            <person name="Mendez-Lago M."/>
            <person name="Minx P."/>
            <person name="Mollenhauer M.U."/>
            <person name="Montooth K."/>
            <person name="Mount S.M."/>
            <person name="Mu X."/>
            <person name="Myers E."/>
            <person name="Negre B."/>
            <person name="Newfeld S."/>
            <person name="Nielsen R."/>
            <person name="Noor M.A."/>
            <person name="O'Grady P."/>
            <person name="Pachter L."/>
            <person name="Papaceit M."/>
            <person name="Parisi M.J."/>
            <person name="Parisi M."/>
            <person name="Parts L."/>
            <person name="Pedersen J.S."/>
            <person name="Pesole G."/>
            <person name="Phillippy A.M."/>
            <person name="Ponting C.P."/>
            <person name="Pop M."/>
            <person name="Porcelli D."/>
            <person name="Powell J.R."/>
            <person name="Prohaska S."/>
            <person name="Pruitt K."/>
            <person name="Puig M."/>
            <person name="Quesneville H."/>
            <person name="Ram K.R."/>
            <person name="Rand D."/>
            <person name="Rasmussen M.D."/>
            <person name="Reed L.K."/>
            <person name="Reenan R."/>
            <person name="Reily A."/>
            <person name="Remington K.A."/>
            <person name="Rieger T.T."/>
            <person name="Ritchie M.G."/>
            <person name="Robin C."/>
            <person name="Rogers Y.H."/>
            <person name="Rohde C."/>
            <person name="Rozas J."/>
            <person name="Rubenfield M.J."/>
            <person name="Ruiz A."/>
            <person name="Russo S."/>
            <person name="Salzberg S.L."/>
            <person name="Sanchez-Gracia A."/>
            <person name="Saranga D.J."/>
            <person name="Sato H."/>
            <person name="Schaeffer S.W."/>
            <person name="Schatz M.C."/>
            <person name="Schlenke T."/>
            <person name="Schwartz R."/>
            <person name="Segarra C."/>
            <person name="Singh R.S."/>
            <person name="Sirot L."/>
            <person name="Sirota M."/>
            <person name="Sisneros N.B."/>
            <person name="Smith C.D."/>
            <person name="Smith T.F."/>
            <person name="Spieth J."/>
            <person name="Stage D.E."/>
            <person name="Stark A."/>
            <person name="Stephan W."/>
            <person name="Strausberg R.L."/>
            <person name="Strempel S."/>
            <person name="Sturgill D."/>
            <person name="Sutton G."/>
            <person name="Sutton G.G."/>
            <person name="Tao W."/>
            <person name="Teichmann S."/>
            <person name="Tobari Y.N."/>
            <person name="Tomimura Y."/>
            <person name="Tsolas J.M."/>
            <person name="Valente V.L."/>
            <person name="Venter E."/>
            <person name="Venter J.C."/>
            <person name="Vicario S."/>
            <person name="Vieira F.G."/>
            <person name="Vilella A.J."/>
            <person name="Villasante A."/>
            <person name="Walenz B."/>
            <person name="Wang J."/>
            <person name="Wasserman M."/>
            <person name="Watts T."/>
            <person name="Wilson D."/>
            <person name="Wilson R.K."/>
            <person name="Wing R.A."/>
            <person name="Wolfner M.F."/>
            <person name="Wong A."/>
            <person name="Wong G.K."/>
            <person name="Wu C.I."/>
            <person name="Wu G."/>
            <person name="Yamamoto D."/>
            <person name="Yang H.P."/>
            <person name="Yang S.P."/>
            <person name="Yorke J.A."/>
            <person name="Yoshida K."/>
            <person name="Zdobnov E."/>
            <person name="Zhang P."/>
            <person name="Zhang Y."/>
            <person name="Zimin A.V."/>
            <person name="Baldwin J."/>
            <person name="Abdouelleil A."/>
            <person name="Abdulkadir J."/>
            <person name="Abebe A."/>
            <person name="Abera B."/>
            <person name="Abreu J."/>
            <person name="Acer S.C."/>
            <person name="Aftuck L."/>
            <person name="Alexander A."/>
            <person name="An P."/>
            <person name="Anderson E."/>
            <person name="Anderson S."/>
            <person name="Arachi H."/>
            <person name="Azer M."/>
            <person name="Bachantsang P."/>
            <person name="Barry A."/>
            <person name="Bayul T."/>
            <person name="Berlin A."/>
            <person name="Bessette D."/>
            <person name="Bloom T."/>
            <person name="Blye J."/>
            <person name="Boguslavskiy L."/>
            <person name="Bonnet C."/>
            <person name="Boukhgalter B."/>
            <person name="Bourzgui I."/>
            <person name="Brown A."/>
            <person name="Cahill P."/>
            <person name="Channer S."/>
            <person name="Cheshatsang Y."/>
            <person name="Chuda L."/>
            <person name="Citroen M."/>
            <person name="Collymore A."/>
            <person name="Cooke P."/>
            <person name="Costello M."/>
            <person name="D'Aco K."/>
            <person name="Daza R."/>
            <person name="De Haan G."/>
            <person name="DeGray S."/>
            <person name="DeMaso C."/>
            <person name="Dhargay N."/>
            <person name="Dooley K."/>
            <person name="Dooley E."/>
            <person name="Doricent M."/>
            <person name="Dorje P."/>
            <person name="Dorjee K."/>
            <person name="Dupes A."/>
            <person name="Elong R."/>
            <person name="Falk J."/>
            <person name="Farina A."/>
            <person name="Faro S."/>
            <person name="Ferguson D."/>
            <person name="Fisher S."/>
            <person name="Foley C.D."/>
            <person name="Franke A."/>
            <person name="Friedrich D."/>
            <person name="Gadbois L."/>
            <person name="Gearin G."/>
            <person name="Gearin C.R."/>
            <person name="Giannoukos G."/>
            <person name="Goode T."/>
            <person name="Graham J."/>
            <person name="Grandbois E."/>
            <person name="Grewal S."/>
            <person name="Gyaltsen K."/>
            <person name="Hafez N."/>
            <person name="Hagos B."/>
            <person name="Hall J."/>
            <person name="Henson C."/>
            <person name="Hollinger A."/>
            <person name="Honan T."/>
            <person name="Huard M.D."/>
            <person name="Hughes L."/>
            <person name="Hurhula B."/>
            <person name="Husby M.E."/>
            <person name="Kamat A."/>
            <person name="Kanga B."/>
            <person name="Kashin S."/>
            <person name="Khazanovich D."/>
            <person name="Kisner P."/>
            <person name="Lance K."/>
            <person name="Lara M."/>
            <person name="Lee W."/>
            <person name="Lennon N."/>
            <person name="Letendre F."/>
            <person name="LeVine R."/>
            <person name="Lipovsky A."/>
            <person name="Liu X."/>
            <person name="Liu J."/>
            <person name="Liu S."/>
            <person name="Lokyitsang T."/>
            <person name="Lokyitsang Y."/>
            <person name="Lubonja R."/>
            <person name="Lui A."/>
            <person name="MacDonald P."/>
            <person name="Magnisalis V."/>
            <person name="Maru K."/>
            <person name="Matthews C."/>
            <person name="McCusker W."/>
            <person name="McDonough S."/>
            <person name="Mehta T."/>
            <person name="Meldrim J."/>
            <person name="Meneus L."/>
            <person name="Mihai O."/>
            <person name="Mihalev A."/>
            <person name="Mihova T."/>
            <person name="Mittelman R."/>
            <person name="Mlenga V."/>
            <person name="Montmayeur A."/>
            <person name="Mulrain L."/>
            <person name="Navidi A."/>
            <person name="Naylor J."/>
            <person name="Negash T."/>
            <person name="Nguyen T."/>
            <person name="Nguyen N."/>
            <person name="Nicol R."/>
            <person name="Norbu C."/>
            <person name="Norbu N."/>
            <person name="Novod N."/>
            <person name="O'Neill B."/>
            <person name="Osman S."/>
            <person name="Markiewicz E."/>
            <person name="Oyono O.L."/>
            <person name="Patti C."/>
            <person name="Phunkhang P."/>
            <person name="Pierre F."/>
            <person name="Priest M."/>
            <person name="Raghuraman S."/>
            <person name="Rege F."/>
            <person name="Reyes R."/>
            <person name="Rise C."/>
            <person name="Rogov P."/>
            <person name="Ross K."/>
            <person name="Ryan E."/>
            <person name="Settipalli S."/>
            <person name="Shea T."/>
            <person name="Sherpa N."/>
            <person name="Shi L."/>
            <person name="Shih D."/>
            <person name="Sparrow T."/>
            <person name="Spaulding J."/>
            <person name="Stalker J."/>
            <person name="Stange-Thomann N."/>
            <person name="Stavropoulos S."/>
            <person name="Stone C."/>
            <person name="Strader C."/>
            <person name="Tesfaye S."/>
            <person name="Thomson T."/>
            <person name="Thoulutsang Y."/>
            <person name="Thoulutsang D."/>
            <person name="Topham K."/>
            <person name="Topping I."/>
            <person name="Tsamla T."/>
            <person name="Vassiliev H."/>
            <person name="Vo A."/>
            <person name="Wangchuk T."/>
            <person name="Wangdi T."/>
            <person name="Weiand M."/>
            <person name="Wilkinson J."/>
            <person name="Wilson A."/>
            <person name="Yadav S."/>
            <person name="Young G."/>
            <person name="Yu Q."/>
            <person name="Zembek L."/>
            <person name="Zhong D."/>
            <person name="Zimmer A."/>
            <person name="Zwirko Z."/>
            <person name="Jaffe D.B."/>
            <person name="Alvarez P."/>
            <person name="Brockman W."/>
            <person name="Butler J."/>
            <person name="Chin C."/>
            <person name="Gnerre S."/>
            <person name="Grabherr M."/>
            <person name="Kleber M."/>
            <person name="Mauceli E."/>
            <person name="MacCallum I."/>
        </authorList>
    </citation>
    <scope>NUCLEOTIDE SEQUENCE [LARGE SCALE GENOMIC DNA]</scope>
    <source>
        <strain evidence="3">Tai18E2 / Tucson 14021-0261.01</strain>
    </source>
</reference>
<dbReference type="OrthoDB" id="19232at2759"/>
<gene>
    <name evidence="2" type="primary">Dyak\GE22778</name>
    <name evidence="2" type="synonym">dyak_GLEANR_653</name>
    <name evidence="2" type="synonym">GE22778</name>
    <name evidence="2" type="ORF">Dyak_GE22778</name>
</gene>
<proteinExistence type="inferred from homology"/>
<name>A0A0R1DRL0_DROYA</name>
<comment type="similarity">
    <text evidence="1">Belongs to the EFR3 family.</text>
</comment>
<dbReference type="AlphaFoldDB" id="A0A0R1DRL0"/>
<organism evidence="2 3">
    <name type="scientific">Drosophila yakuba</name>
    <name type="common">Fruit fly</name>
    <dbReference type="NCBI Taxonomy" id="7245"/>
    <lineage>
        <taxon>Eukaryota</taxon>
        <taxon>Metazoa</taxon>
        <taxon>Ecdysozoa</taxon>
        <taxon>Arthropoda</taxon>
        <taxon>Hexapoda</taxon>
        <taxon>Insecta</taxon>
        <taxon>Pterygota</taxon>
        <taxon>Neoptera</taxon>
        <taxon>Endopterygota</taxon>
        <taxon>Diptera</taxon>
        <taxon>Brachycera</taxon>
        <taxon>Muscomorpha</taxon>
        <taxon>Ephydroidea</taxon>
        <taxon>Drosophilidae</taxon>
        <taxon>Drosophila</taxon>
        <taxon>Sophophora</taxon>
    </lineage>
</organism>
<dbReference type="InterPro" id="IPR016024">
    <property type="entry name" value="ARM-type_fold"/>
</dbReference>
<dbReference type="InterPro" id="IPR011989">
    <property type="entry name" value="ARM-like"/>
</dbReference>
<dbReference type="GO" id="GO:0005886">
    <property type="term" value="C:plasma membrane"/>
    <property type="evidence" value="ECO:0007669"/>
    <property type="project" value="TreeGrafter"/>
</dbReference>
<dbReference type="Pfam" id="PF21052">
    <property type="entry name" value="EFR3_ARM"/>
    <property type="match status" value="1"/>
</dbReference>